<dbReference type="Proteomes" id="UP000276194">
    <property type="component" value="Unassembled WGS sequence"/>
</dbReference>
<name>A0A3M4UQK1_PSEA0</name>
<evidence type="ECO:0000313" key="3">
    <source>
        <dbReference type="Proteomes" id="UP000276194"/>
    </source>
</evidence>
<evidence type="ECO:0000313" key="2">
    <source>
        <dbReference type="EMBL" id="RMT16240.1"/>
    </source>
</evidence>
<sequence>RDDMGGQQQERKKVRRAYTLPQNSTLMGSVAMSALIGRVPVDGTVNDPYPFKVLIGPDNLTANGIDLPDVAGAVASGTASGDWTLSCVRG</sequence>
<dbReference type="EMBL" id="RBTD01000366">
    <property type="protein sequence ID" value="RMT16240.1"/>
    <property type="molecule type" value="Genomic_DNA"/>
</dbReference>
<evidence type="ECO:0000313" key="1">
    <source>
        <dbReference type="EMBL" id="RMQ38120.1"/>
    </source>
</evidence>
<proteinExistence type="predicted"/>
<dbReference type="AlphaFoldDB" id="A0A3M4UQK1"/>
<dbReference type="EMBL" id="RBRD01000123">
    <property type="protein sequence ID" value="RMQ38120.1"/>
    <property type="molecule type" value="Genomic_DNA"/>
</dbReference>
<evidence type="ECO:0000313" key="4">
    <source>
        <dbReference type="Proteomes" id="UP000279553"/>
    </source>
</evidence>
<dbReference type="Proteomes" id="UP000279553">
    <property type="component" value="Unassembled WGS sequence"/>
</dbReference>
<reference evidence="3 4" key="1">
    <citation type="submission" date="2018-08" db="EMBL/GenBank/DDBJ databases">
        <title>Recombination of ecologically and evolutionarily significant loci maintains genetic cohesion in the Pseudomonas syringae species complex.</title>
        <authorList>
            <person name="Dillon M."/>
            <person name="Thakur S."/>
            <person name="Almeida R.N.D."/>
            <person name="Weir B.S."/>
            <person name="Guttman D.S."/>
        </authorList>
    </citation>
    <scope>NUCLEOTIDE SEQUENCE [LARGE SCALE GENOMIC DNA]</scope>
    <source>
        <strain evidence="1 4">ICMP 535</strain>
        <strain evidence="2 3">ICMP 6941</strain>
    </source>
</reference>
<accession>A0A3M4UQK1</accession>
<protein>
    <submittedName>
        <fullName evidence="2">Uncharacterized protein</fullName>
    </submittedName>
</protein>
<comment type="caution">
    <text evidence="2">The sequence shown here is derived from an EMBL/GenBank/DDBJ whole genome shotgun (WGS) entry which is preliminary data.</text>
</comment>
<feature type="non-terminal residue" evidence="2">
    <location>
        <position position="90"/>
    </location>
</feature>
<gene>
    <name evidence="2" type="ORF">ALP52_05564</name>
    <name evidence="1" type="ORF">ALQ05_04645</name>
</gene>
<feature type="non-terminal residue" evidence="2">
    <location>
        <position position="1"/>
    </location>
</feature>
<organism evidence="2 3">
    <name type="scientific">Pseudomonas amygdali pv. mori</name>
    <dbReference type="NCBI Taxonomy" id="34065"/>
    <lineage>
        <taxon>Bacteria</taxon>
        <taxon>Pseudomonadati</taxon>
        <taxon>Pseudomonadota</taxon>
        <taxon>Gammaproteobacteria</taxon>
        <taxon>Pseudomonadales</taxon>
        <taxon>Pseudomonadaceae</taxon>
        <taxon>Pseudomonas</taxon>
        <taxon>Pseudomonas amygdali</taxon>
    </lineage>
</organism>